<dbReference type="GO" id="GO:0006231">
    <property type="term" value="P:dTMP biosynthetic process"/>
    <property type="evidence" value="ECO:0007669"/>
    <property type="project" value="InterPro"/>
</dbReference>
<gene>
    <name evidence="1" type="ORF">JOC47_002718</name>
</gene>
<keyword evidence="2" id="KW-1185">Reference proteome</keyword>
<dbReference type="PANTHER" id="PTHR34934">
    <property type="entry name" value="FLAVIN-DEPENDENT THYMIDYLATE SYNTHASE"/>
    <property type="match status" value="1"/>
</dbReference>
<name>A0A938XY74_9FIRM</name>
<dbReference type="GO" id="GO:0070402">
    <property type="term" value="F:NADPH binding"/>
    <property type="evidence" value="ECO:0007669"/>
    <property type="project" value="TreeGrafter"/>
</dbReference>
<dbReference type="InterPro" id="IPR003669">
    <property type="entry name" value="Thymidylate_synthase_ThyX"/>
</dbReference>
<sequence length="440" mass="51000">MKITNFEQTGMKKVVSWIKNNNITDLDRDELLEALRTVNISFAVEEINRMQSTLLCELKDSYVQQSQRYVSMDEDAYQLPELSSADNQKAKDIINQAFQLYEGMSELKEGNFKGRPKLEHYKHGIPIEDARYILPLATKTNISVAMTGNKLYDLFSLFFTERYNDLFKEMREEMMDLLPDCVVNLLPIDLKNNNDLELIEKLYQEDLEKLNVENNMILLDSFDKLDLKVGLGAATSTSAQTPSEKLKSWGDEAEDKAKNLSQRVLGYGHESIAEQARTTFAMMSSLVTYHQQIRHRLSENHRERLLNLVLNERPVLVPPTIEGSQFEDDFLDLADEIRKFRLYIYKEYGLDKALSFLLNCEQIKLIMSTNARIDKEMLAERICMNAQWEIRKLATKKLLQLRELSNVLYENALPSCVHGECSEGKLSCGRQKEMRERFLD</sequence>
<dbReference type="RefSeq" id="WP_204702679.1">
    <property type="nucleotide sequence ID" value="NZ_JAFBDQ010000018.1"/>
</dbReference>
<evidence type="ECO:0000313" key="1">
    <source>
        <dbReference type="EMBL" id="MBM7557852.1"/>
    </source>
</evidence>
<dbReference type="CDD" id="cd20175">
    <property type="entry name" value="ThyX"/>
    <property type="match status" value="1"/>
</dbReference>
<dbReference type="GO" id="GO:0050797">
    <property type="term" value="F:thymidylate synthase (FAD) activity"/>
    <property type="evidence" value="ECO:0007669"/>
    <property type="project" value="InterPro"/>
</dbReference>
<evidence type="ECO:0000313" key="2">
    <source>
        <dbReference type="Proteomes" id="UP000774000"/>
    </source>
</evidence>
<dbReference type="GO" id="GO:0004799">
    <property type="term" value="F:thymidylate synthase activity"/>
    <property type="evidence" value="ECO:0007669"/>
    <property type="project" value="TreeGrafter"/>
</dbReference>
<accession>A0A938XY74</accession>
<dbReference type="PROSITE" id="PS51331">
    <property type="entry name" value="THYX"/>
    <property type="match status" value="2"/>
</dbReference>
<dbReference type="Pfam" id="PF02511">
    <property type="entry name" value="Thy1"/>
    <property type="match status" value="2"/>
</dbReference>
<proteinExistence type="predicted"/>
<organism evidence="1 2">
    <name type="scientific">Halanaerobacter jeridensis</name>
    <dbReference type="NCBI Taxonomy" id="706427"/>
    <lineage>
        <taxon>Bacteria</taxon>
        <taxon>Bacillati</taxon>
        <taxon>Bacillota</taxon>
        <taxon>Clostridia</taxon>
        <taxon>Halanaerobiales</taxon>
        <taxon>Halobacteroidaceae</taxon>
        <taxon>Halanaerobacter</taxon>
    </lineage>
</organism>
<comment type="caution">
    <text evidence="1">The sequence shown here is derived from an EMBL/GenBank/DDBJ whole genome shotgun (WGS) entry which is preliminary data.</text>
</comment>
<dbReference type="SUPFAM" id="SSF69796">
    <property type="entry name" value="Thymidylate synthase-complementing protein Thy1"/>
    <property type="match status" value="2"/>
</dbReference>
<dbReference type="InterPro" id="IPR036098">
    <property type="entry name" value="Thymidylate_synthase_ThyX_sf"/>
</dbReference>
<dbReference type="AlphaFoldDB" id="A0A938XY74"/>
<reference evidence="1" key="1">
    <citation type="submission" date="2021-01" db="EMBL/GenBank/DDBJ databases">
        <title>Genomic Encyclopedia of Type Strains, Phase IV (KMG-IV): sequencing the most valuable type-strain genomes for metagenomic binning, comparative biology and taxonomic classification.</title>
        <authorList>
            <person name="Goeker M."/>
        </authorList>
    </citation>
    <scope>NUCLEOTIDE SEQUENCE</scope>
    <source>
        <strain evidence="1">DSM 23230</strain>
    </source>
</reference>
<protein>
    <submittedName>
        <fullName evidence="1">Thymidylate synthase ThyX</fullName>
    </submittedName>
</protein>
<dbReference type="GO" id="GO:0050660">
    <property type="term" value="F:flavin adenine dinucleotide binding"/>
    <property type="evidence" value="ECO:0007669"/>
    <property type="project" value="InterPro"/>
</dbReference>
<dbReference type="PANTHER" id="PTHR34934:SF1">
    <property type="entry name" value="FLAVIN-DEPENDENT THYMIDYLATE SYNTHASE"/>
    <property type="match status" value="1"/>
</dbReference>
<dbReference type="EMBL" id="JAFBDQ010000018">
    <property type="protein sequence ID" value="MBM7557852.1"/>
    <property type="molecule type" value="Genomic_DNA"/>
</dbReference>
<dbReference type="Proteomes" id="UP000774000">
    <property type="component" value="Unassembled WGS sequence"/>
</dbReference>
<dbReference type="Gene3D" id="3.30.1360.170">
    <property type="match status" value="2"/>
</dbReference>